<gene>
    <name evidence="5" type="ORF">GC722_03250</name>
</gene>
<keyword evidence="6" id="KW-1185">Reference proteome</keyword>
<name>A0A6A9V063_9ACTN</name>
<evidence type="ECO:0000256" key="1">
    <source>
        <dbReference type="ARBA" id="ARBA00023015"/>
    </source>
</evidence>
<dbReference type="AlphaFoldDB" id="A0A6A9V063"/>
<feature type="domain" description="Transcriptional regulator LacI/GalR-like sensor" evidence="4">
    <location>
        <begin position="132"/>
        <end position="305"/>
    </location>
</feature>
<evidence type="ECO:0000313" key="6">
    <source>
        <dbReference type="Proteomes" id="UP000435304"/>
    </source>
</evidence>
<dbReference type="GO" id="GO:0003700">
    <property type="term" value="F:DNA-binding transcription factor activity"/>
    <property type="evidence" value="ECO:0007669"/>
    <property type="project" value="TreeGrafter"/>
</dbReference>
<dbReference type="EMBL" id="WPCU01000004">
    <property type="protein sequence ID" value="MVA75049.1"/>
    <property type="molecule type" value="Genomic_DNA"/>
</dbReference>
<keyword evidence="1" id="KW-0805">Transcription regulation</keyword>
<dbReference type="GO" id="GO:0000976">
    <property type="term" value="F:transcription cis-regulatory region binding"/>
    <property type="evidence" value="ECO:0007669"/>
    <property type="project" value="TreeGrafter"/>
</dbReference>
<evidence type="ECO:0000256" key="2">
    <source>
        <dbReference type="ARBA" id="ARBA00023125"/>
    </source>
</evidence>
<keyword evidence="3" id="KW-0804">Transcription</keyword>
<dbReference type="InterPro" id="IPR046335">
    <property type="entry name" value="LacI/GalR-like_sensor"/>
</dbReference>
<dbReference type="PANTHER" id="PTHR30146:SF138">
    <property type="entry name" value="TRANSCRIPTIONAL REGULATORY PROTEIN"/>
    <property type="match status" value="1"/>
</dbReference>
<dbReference type="RefSeq" id="WP_156607953.1">
    <property type="nucleotide sequence ID" value="NZ_WPCU01000004.1"/>
</dbReference>
<feature type="non-terminal residue" evidence="5">
    <location>
        <position position="1"/>
    </location>
</feature>
<dbReference type="Pfam" id="PF13377">
    <property type="entry name" value="Peripla_BP_3"/>
    <property type="match status" value="1"/>
</dbReference>
<accession>A0A6A9V063</accession>
<organism evidence="5 6">
    <name type="scientific">Auraticoccus cholistanensis</name>
    <dbReference type="NCBI Taxonomy" id="2656650"/>
    <lineage>
        <taxon>Bacteria</taxon>
        <taxon>Bacillati</taxon>
        <taxon>Actinomycetota</taxon>
        <taxon>Actinomycetes</taxon>
        <taxon>Propionibacteriales</taxon>
        <taxon>Propionibacteriaceae</taxon>
        <taxon>Auraticoccus</taxon>
    </lineage>
</organism>
<sequence length="312" mass="32118">AELGYHGPDAAGRVLRSGRANAFGVVFADRLSYVFTDPFAIGLLAAFTEVLEDAGVGVFLAPVPAGPGGHPADAAAIGTAVVDGVVGLCAGPGHPGIVAAARRQLPVVLTDTAAEHDYVSIDDRAAGRTVGEHLAGLGHRVVGLVCEIPGGDGTRVLGRDELPAQVEAYRALGWDDAANRIEGIAESLADLQLLTVTAGRNTREDGRRCAATLLDRDPRPTAVVAVSDVLALGVLEEVRSRGLVPGQDVSVTGFDGIPEARAAGLTTLVQPIAEKGRWAARLLLDPSLQPRQVVLPTELRVGTTTGPAPGSR</sequence>
<dbReference type="Gene3D" id="3.40.50.2300">
    <property type="match status" value="2"/>
</dbReference>
<dbReference type="SUPFAM" id="SSF53822">
    <property type="entry name" value="Periplasmic binding protein-like I"/>
    <property type="match status" value="1"/>
</dbReference>
<reference evidence="5 6" key="1">
    <citation type="submission" date="2019-12" db="EMBL/GenBank/DDBJ databases">
        <title>Auraticoccus cholistani sp. nov., an actinomycete isolated from soil of Cholistan desert.</title>
        <authorList>
            <person name="Cheema M.T."/>
        </authorList>
    </citation>
    <scope>NUCLEOTIDE SEQUENCE [LARGE SCALE GENOMIC DNA]</scope>
    <source>
        <strain evidence="5 6">F435</strain>
    </source>
</reference>
<dbReference type="InterPro" id="IPR028082">
    <property type="entry name" value="Peripla_BP_I"/>
</dbReference>
<dbReference type="Proteomes" id="UP000435304">
    <property type="component" value="Unassembled WGS sequence"/>
</dbReference>
<proteinExistence type="predicted"/>
<evidence type="ECO:0000256" key="3">
    <source>
        <dbReference type="ARBA" id="ARBA00023163"/>
    </source>
</evidence>
<comment type="caution">
    <text evidence="5">The sequence shown here is derived from an EMBL/GenBank/DDBJ whole genome shotgun (WGS) entry which is preliminary data.</text>
</comment>
<evidence type="ECO:0000313" key="5">
    <source>
        <dbReference type="EMBL" id="MVA75049.1"/>
    </source>
</evidence>
<dbReference type="PANTHER" id="PTHR30146">
    <property type="entry name" value="LACI-RELATED TRANSCRIPTIONAL REPRESSOR"/>
    <property type="match status" value="1"/>
</dbReference>
<dbReference type="CDD" id="cd06279">
    <property type="entry name" value="PBP1_LacI-like"/>
    <property type="match status" value="1"/>
</dbReference>
<evidence type="ECO:0000259" key="4">
    <source>
        <dbReference type="Pfam" id="PF13377"/>
    </source>
</evidence>
<keyword evidence="2" id="KW-0238">DNA-binding</keyword>
<protein>
    <submittedName>
        <fullName evidence="5">Substrate-binding domain-containing protein</fullName>
    </submittedName>
</protein>